<feature type="signal peptide" evidence="1">
    <location>
        <begin position="1"/>
        <end position="18"/>
    </location>
</feature>
<proteinExistence type="predicted"/>
<feature type="chain" id="PRO_5031407335" evidence="1">
    <location>
        <begin position="19"/>
        <end position="162"/>
    </location>
</feature>
<evidence type="ECO:0000256" key="1">
    <source>
        <dbReference type="SAM" id="SignalP"/>
    </source>
</evidence>
<gene>
    <name evidence="2" type="ORF">GGQ68_002654</name>
</gene>
<keyword evidence="3" id="KW-1185">Reference proteome</keyword>
<keyword evidence="1" id="KW-0732">Signal</keyword>
<comment type="caution">
    <text evidence="2">The sequence shown here is derived from an EMBL/GenBank/DDBJ whole genome shotgun (WGS) entry which is preliminary data.</text>
</comment>
<evidence type="ECO:0000313" key="2">
    <source>
        <dbReference type="EMBL" id="MBB3986315.1"/>
    </source>
</evidence>
<dbReference type="Proteomes" id="UP000541426">
    <property type="component" value="Unassembled WGS sequence"/>
</dbReference>
<evidence type="ECO:0000313" key="3">
    <source>
        <dbReference type="Proteomes" id="UP000541426"/>
    </source>
</evidence>
<reference evidence="2 3" key="1">
    <citation type="submission" date="2020-08" db="EMBL/GenBank/DDBJ databases">
        <title>Genomic Encyclopedia of Type Strains, Phase IV (KMG-IV): sequencing the most valuable type-strain genomes for metagenomic binning, comparative biology and taxonomic classification.</title>
        <authorList>
            <person name="Goeker M."/>
        </authorList>
    </citation>
    <scope>NUCLEOTIDE SEQUENCE [LARGE SCALE GENOMIC DNA]</scope>
    <source>
        <strain evidence="2 3">DSM 102235</strain>
    </source>
</reference>
<protein>
    <submittedName>
        <fullName evidence="2">Uncharacterized protein</fullName>
    </submittedName>
</protein>
<accession>A0A7W6GSS3</accession>
<dbReference type="RefSeq" id="WP_183966615.1">
    <property type="nucleotide sequence ID" value="NZ_BAABBZ010000010.1"/>
</dbReference>
<organism evidence="2 3">
    <name type="scientific">Sagittula marina</name>
    <dbReference type="NCBI Taxonomy" id="943940"/>
    <lineage>
        <taxon>Bacteria</taxon>
        <taxon>Pseudomonadati</taxon>
        <taxon>Pseudomonadota</taxon>
        <taxon>Alphaproteobacteria</taxon>
        <taxon>Rhodobacterales</taxon>
        <taxon>Roseobacteraceae</taxon>
        <taxon>Sagittula</taxon>
    </lineage>
</organism>
<name>A0A7W6GSS3_9RHOB</name>
<sequence length="162" mass="17615">MKSLLLALGLFCAAPAIAQEQLPPQGAARIDAVNQATNTFLMNRQRGAHDLNWTTLVPDLQSQQPRTMFRNVETAHAEQTGKLIGFQVTDATLYPNEDAVALAYLARYEHGLMECGTFLWEALGNEAPRLRSLSATAFTAEQATTEDGAKALTEAGCKLPPR</sequence>
<dbReference type="AlphaFoldDB" id="A0A7W6GSS3"/>
<dbReference type="EMBL" id="JACIEJ010000006">
    <property type="protein sequence ID" value="MBB3986315.1"/>
    <property type="molecule type" value="Genomic_DNA"/>
</dbReference>